<name>D9QTA5_ACEAZ</name>
<dbReference type="GO" id="GO:0016740">
    <property type="term" value="F:transferase activity"/>
    <property type="evidence" value="ECO:0007669"/>
    <property type="project" value="UniProtKB-KW"/>
</dbReference>
<dbReference type="PANTHER" id="PTHR12526">
    <property type="entry name" value="GLYCOSYLTRANSFERASE"/>
    <property type="match status" value="1"/>
</dbReference>
<dbReference type="OrthoDB" id="9811902at2"/>
<accession>D9QTA5</accession>
<dbReference type="Gene3D" id="3.40.50.2000">
    <property type="entry name" value="Glycogen Phosphorylase B"/>
    <property type="match status" value="2"/>
</dbReference>
<dbReference type="Proteomes" id="UP000001661">
    <property type="component" value="Chromosome"/>
</dbReference>
<dbReference type="SUPFAM" id="SSF53756">
    <property type="entry name" value="UDP-Glycosyltransferase/glycogen phosphorylase"/>
    <property type="match status" value="1"/>
</dbReference>
<keyword evidence="2" id="KW-0808">Transferase</keyword>
<dbReference type="HOGENOM" id="CLU_009583_11_2_9"/>
<dbReference type="InterPro" id="IPR028098">
    <property type="entry name" value="Glyco_trans_4-like_N"/>
</dbReference>
<reference evidence="2 3" key="1">
    <citation type="journal article" date="2010" name="Stand. Genomic Sci.">
        <title>Complete genome sequence of Acetohalobium arabaticum type strain (Z-7288).</title>
        <authorList>
            <person name="Sikorski J."/>
            <person name="Lapidus A."/>
            <person name="Chertkov O."/>
            <person name="Lucas S."/>
            <person name="Copeland A."/>
            <person name="Glavina Del Rio T."/>
            <person name="Nolan M."/>
            <person name="Tice H."/>
            <person name="Cheng J.F."/>
            <person name="Han C."/>
            <person name="Brambilla E."/>
            <person name="Pitluck S."/>
            <person name="Liolios K."/>
            <person name="Ivanova N."/>
            <person name="Mavromatis K."/>
            <person name="Mikhailova N."/>
            <person name="Pati A."/>
            <person name="Bruce D."/>
            <person name="Detter C."/>
            <person name="Tapia R."/>
            <person name="Goodwin L."/>
            <person name="Chen A."/>
            <person name="Palaniappan K."/>
            <person name="Land M."/>
            <person name="Hauser L."/>
            <person name="Chang Y.J."/>
            <person name="Jeffries C.D."/>
            <person name="Rohde M."/>
            <person name="Goker M."/>
            <person name="Spring S."/>
            <person name="Woyke T."/>
            <person name="Bristow J."/>
            <person name="Eisen J.A."/>
            <person name="Markowitz V."/>
            <person name="Hugenholtz P."/>
            <person name="Kyrpides N.C."/>
            <person name="Klenk H.P."/>
        </authorList>
    </citation>
    <scope>NUCLEOTIDE SEQUENCE [LARGE SCALE GENOMIC DNA]</scope>
    <source>
        <strain evidence="3">ATCC 49924 / DSM 5501 / Z-7288</strain>
    </source>
</reference>
<evidence type="ECO:0000313" key="3">
    <source>
        <dbReference type="Proteomes" id="UP000001661"/>
    </source>
</evidence>
<dbReference type="AlphaFoldDB" id="D9QTA5"/>
<evidence type="ECO:0000259" key="1">
    <source>
        <dbReference type="Pfam" id="PF13439"/>
    </source>
</evidence>
<dbReference type="Pfam" id="PF13692">
    <property type="entry name" value="Glyco_trans_1_4"/>
    <property type="match status" value="1"/>
</dbReference>
<dbReference type="EMBL" id="CP002105">
    <property type="protein sequence ID" value="ADL13605.1"/>
    <property type="molecule type" value="Genomic_DNA"/>
</dbReference>
<keyword evidence="3" id="KW-1185">Reference proteome</keyword>
<proteinExistence type="predicted"/>
<protein>
    <submittedName>
        <fullName evidence="2">Glycosyl transferase group 1</fullName>
    </submittedName>
</protein>
<organism evidence="2 3">
    <name type="scientific">Acetohalobium arabaticum (strain ATCC 49924 / DSM 5501 / Z-7288)</name>
    <dbReference type="NCBI Taxonomy" id="574087"/>
    <lineage>
        <taxon>Bacteria</taxon>
        <taxon>Bacillati</taxon>
        <taxon>Bacillota</taxon>
        <taxon>Clostridia</taxon>
        <taxon>Halanaerobiales</taxon>
        <taxon>Halobacteroidaceae</taxon>
        <taxon>Acetohalobium</taxon>
    </lineage>
</organism>
<dbReference type="STRING" id="574087.Acear_2115"/>
<dbReference type="CDD" id="cd03794">
    <property type="entry name" value="GT4_WbuB-like"/>
    <property type="match status" value="1"/>
</dbReference>
<feature type="domain" description="Glycosyltransferase subfamily 4-like N-terminal" evidence="1">
    <location>
        <begin position="19"/>
        <end position="201"/>
    </location>
</feature>
<dbReference type="eggNOG" id="COG0438">
    <property type="taxonomic scope" value="Bacteria"/>
</dbReference>
<sequence length="411" mass="46960">MTDIWLINHHATTKGRHTNISRELVNKGNTVKLFASSFKHNVYKELKDYPEGKNYLKEKEENYERVWIKTPPYDKNGFKRLINQLVFAYRVIKTGLNMKSPDVIIGSSVHLFAGLAAYILAKIKKVPFIFEVRDLWPQTLVDLDVLNDKSPVTYLFRWLEKFLYKKADKIISVLPRGVDYISSLGIKEEKVIHIPNGVDLTWFDRHINTELENKELINFFNNQKDMVFAYTGAHGLANGLITLVKSAKIIQDRNIRKNIQFLLVGDGPEKEKLIKEAKRLELNNITFIPRVDKDQVPAILNKADVCVSIVRKSKVHKYGVSMNKIFDYLASGKPMISALEAAFDFADVADCGIALPPDDPPRLANAVVEMSEISLEDREELGKNGRQFVEENNDYPILAGKLIKVIEEVCR</sequence>
<dbReference type="KEGG" id="aar:Acear_2115"/>
<dbReference type="PANTHER" id="PTHR12526:SF622">
    <property type="entry name" value="GLYCOSYLTRANSFERASE (GROUP I)"/>
    <property type="match status" value="1"/>
</dbReference>
<dbReference type="CAZy" id="GT4">
    <property type="family name" value="Glycosyltransferase Family 4"/>
</dbReference>
<evidence type="ECO:0000313" key="2">
    <source>
        <dbReference type="EMBL" id="ADL13605.1"/>
    </source>
</evidence>
<dbReference type="RefSeq" id="WP_013279048.1">
    <property type="nucleotide sequence ID" value="NC_014378.1"/>
</dbReference>
<gene>
    <name evidence="2" type="ordered locus">Acear_2115</name>
</gene>
<dbReference type="Pfam" id="PF13439">
    <property type="entry name" value="Glyco_transf_4"/>
    <property type="match status" value="1"/>
</dbReference>